<keyword evidence="3" id="KW-1185">Reference proteome</keyword>
<name>A0A9P5PUI8_9AGAR</name>
<evidence type="ECO:0000313" key="3">
    <source>
        <dbReference type="Proteomes" id="UP000772434"/>
    </source>
</evidence>
<dbReference type="OrthoDB" id="3226582at2759"/>
<feature type="transmembrane region" description="Helical" evidence="1">
    <location>
        <begin position="238"/>
        <end position="259"/>
    </location>
</feature>
<evidence type="ECO:0000313" key="2">
    <source>
        <dbReference type="EMBL" id="KAF9070238.1"/>
    </source>
</evidence>
<feature type="transmembrane region" description="Helical" evidence="1">
    <location>
        <begin position="189"/>
        <end position="218"/>
    </location>
</feature>
<dbReference type="EMBL" id="JADNRY010000042">
    <property type="protein sequence ID" value="KAF9070238.1"/>
    <property type="molecule type" value="Genomic_DNA"/>
</dbReference>
<proteinExistence type="predicted"/>
<protein>
    <submittedName>
        <fullName evidence="2">Uncharacterized protein</fullName>
    </submittedName>
</protein>
<feature type="transmembrane region" description="Helical" evidence="1">
    <location>
        <begin position="145"/>
        <end position="168"/>
    </location>
</feature>
<feature type="transmembrane region" description="Helical" evidence="1">
    <location>
        <begin position="12"/>
        <end position="31"/>
    </location>
</feature>
<comment type="caution">
    <text evidence="2">The sequence shown here is derived from an EMBL/GenBank/DDBJ whole genome shotgun (WGS) entry which is preliminary data.</text>
</comment>
<gene>
    <name evidence="2" type="ORF">BDP27DRAFT_1447113</name>
</gene>
<dbReference type="Proteomes" id="UP000772434">
    <property type="component" value="Unassembled WGS sequence"/>
</dbReference>
<dbReference type="AlphaFoldDB" id="A0A9P5PUI8"/>
<reference evidence="2" key="1">
    <citation type="submission" date="2020-11" db="EMBL/GenBank/DDBJ databases">
        <authorList>
            <consortium name="DOE Joint Genome Institute"/>
            <person name="Ahrendt S."/>
            <person name="Riley R."/>
            <person name="Andreopoulos W."/>
            <person name="Labutti K."/>
            <person name="Pangilinan J."/>
            <person name="Ruiz-Duenas F.J."/>
            <person name="Barrasa J.M."/>
            <person name="Sanchez-Garcia M."/>
            <person name="Camarero S."/>
            <person name="Miyauchi S."/>
            <person name="Serrano A."/>
            <person name="Linde D."/>
            <person name="Babiker R."/>
            <person name="Drula E."/>
            <person name="Ayuso-Fernandez I."/>
            <person name="Pacheco R."/>
            <person name="Padilla G."/>
            <person name="Ferreira P."/>
            <person name="Barriuso J."/>
            <person name="Kellner H."/>
            <person name="Castanera R."/>
            <person name="Alfaro M."/>
            <person name="Ramirez L."/>
            <person name="Pisabarro A.G."/>
            <person name="Kuo A."/>
            <person name="Tritt A."/>
            <person name="Lipzen A."/>
            <person name="He G."/>
            <person name="Yan M."/>
            <person name="Ng V."/>
            <person name="Cullen D."/>
            <person name="Martin F."/>
            <person name="Rosso M.-N."/>
            <person name="Henrissat B."/>
            <person name="Hibbett D."/>
            <person name="Martinez A.T."/>
            <person name="Grigoriev I.V."/>
        </authorList>
    </citation>
    <scope>NUCLEOTIDE SEQUENCE</scope>
    <source>
        <strain evidence="2">AH 40177</strain>
    </source>
</reference>
<sequence>MAIDFPESSLFSLQFAVLAPIISFAFVLALFGTPGSTRCSLESYFIFSAKAKRFHIGKLHFAWTISLFMVSLPGGLLSAAAGIDDLVAQYNALRTQNVSQFQKIITQDESITIMVGFEYTCLVLANSIADSVVIHRIYLVWGSRLWIILLPAVVSLVINVVGLASAIMRTRGFYNTATLVGYNLELKGISYGIGFFYANAVLNVVLTMMIAGRIWWVAMQTSALFGFSGTINSKLKDAIAVLLECGVVYPIALIAHAAIEANQDKVAIPLNLTGPVTLLATVASFGTAAALFWAIA</sequence>
<feature type="transmembrane region" description="Helical" evidence="1">
    <location>
        <begin position="61"/>
        <end position="83"/>
    </location>
</feature>
<accession>A0A9P5PUI8</accession>
<evidence type="ECO:0000256" key="1">
    <source>
        <dbReference type="SAM" id="Phobius"/>
    </source>
</evidence>
<keyword evidence="1" id="KW-0472">Membrane</keyword>
<feature type="transmembrane region" description="Helical" evidence="1">
    <location>
        <begin position="271"/>
        <end position="295"/>
    </location>
</feature>
<organism evidence="2 3">
    <name type="scientific">Rhodocollybia butyracea</name>
    <dbReference type="NCBI Taxonomy" id="206335"/>
    <lineage>
        <taxon>Eukaryota</taxon>
        <taxon>Fungi</taxon>
        <taxon>Dikarya</taxon>
        <taxon>Basidiomycota</taxon>
        <taxon>Agaricomycotina</taxon>
        <taxon>Agaricomycetes</taxon>
        <taxon>Agaricomycetidae</taxon>
        <taxon>Agaricales</taxon>
        <taxon>Marasmiineae</taxon>
        <taxon>Omphalotaceae</taxon>
        <taxon>Rhodocollybia</taxon>
    </lineage>
</organism>
<keyword evidence="1" id="KW-1133">Transmembrane helix</keyword>
<keyword evidence="1" id="KW-0812">Transmembrane</keyword>